<dbReference type="InterPro" id="IPR013130">
    <property type="entry name" value="Fe3_Rdtase_TM_dom"/>
</dbReference>
<evidence type="ECO:0000256" key="2">
    <source>
        <dbReference type="ARBA" id="ARBA00022448"/>
    </source>
</evidence>
<dbReference type="GO" id="GO:0015677">
    <property type="term" value="P:copper ion import"/>
    <property type="evidence" value="ECO:0007669"/>
    <property type="project" value="TreeGrafter"/>
</dbReference>
<evidence type="ECO:0000256" key="7">
    <source>
        <dbReference type="ARBA" id="ARBA00023136"/>
    </source>
</evidence>
<dbReference type="GO" id="GO:0006826">
    <property type="term" value="P:iron ion transport"/>
    <property type="evidence" value="ECO:0007669"/>
    <property type="project" value="TreeGrafter"/>
</dbReference>
<dbReference type="STRING" id="1408157.A0A1J7JHC3"/>
<evidence type="ECO:0008006" key="13">
    <source>
        <dbReference type="Google" id="ProtNLM"/>
    </source>
</evidence>
<gene>
    <name evidence="11" type="ORF">CONLIGDRAFT_621163</name>
</gene>
<dbReference type="AlphaFoldDB" id="A0A1J7JHC3"/>
<feature type="transmembrane region" description="Helical" evidence="8">
    <location>
        <begin position="181"/>
        <end position="202"/>
    </location>
</feature>
<dbReference type="GO" id="GO:0000293">
    <property type="term" value="F:ferric-chelate reductase activity"/>
    <property type="evidence" value="ECO:0007669"/>
    <property type="project" value="UniProtKB-ARBA"/>
</dbReference>
<dbReference type="GO" id="GO:0005886">
    <property type="term" value="C:plasma membrane"/>
    <property type="evidence" value="ECO:0007669"/>
    <property type="project" value="TreeGrafter"/>
</dbReference>
<dbReference type="GO" id="GO:0006879">
    <property type="term" value="P:intracellular iron ion homeostasis"/>
    <property type="evidence" value="ECO:0007669"/>
    <property type="project" value="TreeGrafter"/>
</dbReference>
<dbReference type="InParanoid" id="A0A1J7JHC3"/>
<evidence type="ECO:0000256" key="8">
    <source>
        <dbReference type="SAM" id="Phobius"/>
    </source>
</evidence>
<evidence type="ECO:0000313" key="11">
    <source>
        <dbReference type="EMBL" id="OIW27026.1"/>
    </source>
</evidence>
<dbReference type="Pfam" id="PF08030">
    <property type="entry name" value="NAD_binding_6"/>
    <property type="match status" value="1"/>
</dbReference>
<evidence type="ECO:0000256" key="5">
    <source>
        <dbReference type="ARBA" id="ARBA00023002"/>
    </source>
</evidence>
<dbReference type="CDD" id="cd06186">
    <property type="entry name" value="NOX_Duox_like_FAD_NADP"/>
    <property type="match status" value="1"/>
</dbReference>
<dbReference type="SFLD" id="SFLDG01168">
    <property type="entry name" value="Ferric_reductase_subgroup_(FRE"/>
    <property type="match status" value="1"/>
</dbReference>
<dbReference type="InterPro" id="IPR013121">
    <property type="entry name" value="Fe_red_NAD-bd_6"/>
</dbReference>
<keyword evidence="6" id="KW-0406">Ion transport</keyword>
<evidence type="ECO:0000256" key="6">
    <source>
        <dbReference type="ARBA" id="ARBA00023065"/>
    </source>
</evidence>
<feature type="transmembrane region" description="Helical" evidence="8">
    <location>
        <begin position="244"/>
        <end position="264"/>
    </location>
</feature>
<keyword evidence="3 8" id="KW-0812">Transmembrane</keyword>
<keyword evidence="7 8" id="KW-0472">Membrane</keyword>
<keyword evidence="12" id="KW-1185">Reference proteome</keyword>
<dbReference type="Proteomes" id="UP000182658">
    <property type="component" value="Unassembled WGS sequence"/>
</dbReference>
<evidence type="ECO:0000256" key="4">
    <source>
        <dbReference type="ARBA" id="ARBA00022989"/>
    </source>
</evidence>
<dbReference type="InterPro" id="IPR051410">
    <property type="entry name" value="Ferric/Cupric_Reductase"/>
</dbReference>
<evidence type="ECO:0000256" key="3">
    <source>
        <dbReference type="ARBA" id="ARBA00022692"/>
    </source>
</evidence>
<dbReference type="Pfam" id="PF01794">
    <property type="entry name" value="Ferric_reduct"/>
    <property type="match status" value="1"/>
</dbReference>
<dbReference type="SFLD" id="SFLDS00052">
    <property type="entry name" value="Ferric_Reductase_Domain"/>
    <property type="match status" value="1"/>
</dbReference>
<reference evidence="11 12" key="1">
    <citation type="submission" date="2016-10" db="EMBL/GenBank/DDBJ databases">
        <title>Draft genome sequence of Coniochaeta ligniaria NRRL30616, a lignocellulolytic fungus for bioabatement of inhibitors in plant biomass hydrolysates.</title>
        <authorList>
            <consortium name="DOE Joint Genome Institute"/>
            <person name="Jimenez D.J."/>
            <person name="Hector R.E."/>
            <person name="Riley R."/>
            <person name="Sun H."/>
            <person name="Grigoriev I.V."/>
            <person name="Van Elsas J.D."/>
            <person name="Nichols N.N."/>
        </authorList>
    </citation>
    <scope>NUCLEOTIDE SEQUENCE [LARGE SCALE GENOMIC DNA]</scope>
    <source>
        <strain evidence="11 12">NRRL 30616</strain>
    </source>
</reference>
<dbReference type="Gene3D" id="3.40.50.80">
    <property type="entry name" value="Nucleotide-binding domain of ferredoxin-NADP reductase (FNR) module"/>
    <property type="match status" value="1"/>
</dbReference>
<dbReference type="EMBL" id="KV875100">
    <property type="protein sequence ID" value="OIW27026.1"/>
    <property type="molecule type" value="Genomic_DNA"/>
</dbReference>
<evidence type="ECO:0000256" key="1">
    <source>
        <dbReference type="ARBA" id="ARBA00004141"/>
    </source>
</evidence>
<accession>A0A1J7JHC3</accession>
<keyword evidence="5" id="KW-0560">Oxidoreductase</keyword>
<name>A0A1J7JHC3_9PEZI</name>
<keyword evidence="2" id="KW-0813">Transport</keyword>
<dbReference type="PANTHER" id="PTHR32361">
    <property type="entry name" value="FERRIC/CUPRIC REDUCTASE TRANSMEMBRANE COMPONENT"/>
    <property type="match status" value="1"/>
</dbReference>
<sequence length="568" mass="63490">MQWPYHIVKLSAAEKHERRVSLDHIGLYAQFSAILIISCFLLARLAQWIILKATASTKRRADYDVVPTADTSTRRKATPSPRRWLSTKLQQCLWWLGDEAAIGRHRIGRRDEWIFGGIWTSWLLFLCVAGTGEDYQHLTKRFGQVATSQFPLQYLLAAKRLNPVAFAFRTSHENINRWHRVLGYITYILALLHGAFYLNYYIQVGGLGHAFLRSVPVLGMLGLLGMTLLSTTALSVIRHYSYRIFIVTHLVIALAIPPIIWFHVHHARLYMGEALCIFLADVAARKLHTVKASAAIEPIPGTELIKIVAQVPPETLRNFRAYPASHAYLSITSRWRPGVIASPFTVAAVREEAGELTFVARLRAGPLTKTLERLTGVQSHGVGIGLSIEGPYGAARYFPNLAGPNFEKVLLVAGGVGATFILPLFESILTENPVANVKMVWAVRDVAEATWSTLATGRKSVDDDRVHLFVTSRSRESSSLDGSELGNIEMDRLEKAEVSISDLKIPVENLRRPDLQMIVDDVFQGGSHGRIAVVVCGPAQMARDVRKAVGFWIKLGRDVWFHDENFGW</sequence>
<feature type="transmembrane region" description="Helical" evidence="8">
    <location>
        <begin position="214"/>
        <end position="237"/>
    </location>
</feature>
<dbReference type="InterPro" id="IPR039261">
    <property type="entry name" value="FNR_nucleotide-bd"/>
</dbReference>
<dbReference type="OrthoDB" id="10006946at2759"/>
<organism evidence="11 12">
    <name type="scientific">Coniochaeta ligniaria NRRL 30616</name>
    <dbReference type="NCBI Taxonomy" id="1408157"/>
    <lineage>
        <taxon>Eukaryota</taxon>
        <taxon>Fungi</taxon>
        <taxon>Dikarya</taxon>
        <taxon>Ascomycota</taxon>
        <taxon>Pezizomycotina</taxon>
        <taxon>Sordariomycetes</taxon>
        <taxon>Sordariomycetidae</taxon>
        <taxon>Coniochaetales</taxon>
        <taxon>Coniochaetaceae</taxon>
        <taxon>Coniochaeta</taxon>
    </lineage>
</organism>
<proteinExistence type="predicted"/>
<evidence type="ECO:0000259" key="10">
    <source>
        <dbReference type="Pfam" id="PF08030"/>
    </source>
</evidence>
<comment type="subcellular location">
    <subcellularLocation>
        <location evidence="1">Membrane</location>
        <topology evidence="1">Multi-pass membrane protein</topology>
    </subcellularLocation>
</comment>
<evidence type="ECO:0000259" key="9">
    <source>
        <dbReference type="Pfam" id="PF01794"/>
    </source>
</evidence>
<dbReference type="PANTHER" id="PTHR32361:SF9">
    <property type="entry name" value="FERRIC REDUCTASE TRANSMEMBRANE COMPONENT 3-RELATED"/>
    <property type="match status" value="1"/>
</dbReference>
<evidence type="ECO:0000313" key="12">
    <source>
        <dbReference type="Proteomes" id="UP000182658"/>
    </source>
</evidence>
<feature type="transmembrane region" description="Helical" evidence="8">
    <location>
        <begin position="27"/>
        <end position="51"/>
    </location>
</feature>
<dbReference type="PRINTS" id="PR00406">
    <property type="entry name" value="CYTB5RDTASE"/>
</dbReference>
<keyword evidence="4 8" id="KW-1133">Transmembrane helix</keyword>
<protein>
    <recommendedName>
        <fullName evidence="13">FAD-binding FR-type domain-containing protein</fullName>
    </recommendedName>
</protein>
<dbReference type="SUPFAM" id="SSF52343">
    <property type="entry name" value="Ferredoxin reductase-like, C-terminal NADP-linked domain"/>
    <property type="match status" value="1"/>
</dbReference>
<feature type="domain" description="Ferric reductase NAD binding" evidence="10">
    <location>
        <begin position="406"/>
        <end position="549"/>
    </location>
</feature>
<feature type="domain" description="Ferric oxidoreductase" evidence="9">
    <location>
        <begin position="142"/>
        <end position="256"/>
    </location>
</feature>